<name>X1VXH3_9ZZZZ</name>
<sequence>LVTLNSSLTGLNVIIEKIKSNENLLEAEYVFCITRLNQIRNPDDNILQLISKLK</sequence>
<accession>X1VXH3</accession>
<feature type="non-terminal residue" evidence="1">
    <location>
        <position position="54"/>
    </location>
</feature>
<dbReference type="AlphaFoldDB" id="X1VXH3"/>
<organism evidence="1">
    <name type="scientific">marine sediment metagenome</name>
    <dbReference type="NCBI Taxonomy" id="412755"/>
    <lineage>
        <taxon>unclassified sequences</taxon>
        <taxon>metagenomes</taxon>
        <taxon>ecological metagenomes</taxon>
    </lineage>
</organism>
<evidence type="ECO:0000313" key="1">
    <source>
        <dbReference type="EMBL" id="GAJ16400.1"/>
    </source>
</evidence>
<comment type="caution">
    <text evidence="1">The sequence shown here is derived from an EMBL/GenBank/DDBJ whole genome shotgun (WGS) entry which is preliminary data.</text>
</comment>
<gene>
    <name evidence="1" type="ORF">S12H4_63127</name>
</gene>
<feature type="non-terminal residue" evidence="1">
    <location>
        <position position="1"/>
    </location>
</feature>
<reference evidence="1" key="1">
    <citation type="journal article" date="2014" name="Front. Microbiol.">
        <title>High frequency of phylogenetically diverse reductive dehalogenase-homologous genes in deep subseafloor sedimentary metagenomes.</title>
        <authorList>
            <person name="Kawai M."/>
            <person name="Futagami T."/>
            <person name="Toyoda A."/>
            <person name="Takaki Y."/>
            <person name="Nishi S."/>
            <person name="Hori S."/>
            <person name="Arai W."/>
            <person name="Tsubouchi T."/>
            <person name="Morono Y."/>
            <person name="Uchiyama I."/>
            <person name="Ito T."/>
            <person name="Fujiyama A."/>
            <person name="Inagaki F."/>
            <person name="Takami H."/>
        </authorList>
    </citation>
    <scope>NUCLEOTIDE SEQUENCE</scope>
    <source>
        <strain evidence="1">Expedition CK06-06</strain>
    </source>
</reference>
<protein>
    <submittedName>
        <fullName evidence="1">Uncharacterized protein</fullName>
    </submittedName>
</protein>
<proteinExistence type="predicted"/>
<dbReference type="EMBL" id="BARW01042734">
    <property type="protein sequence ID" value="GAJ16400.1"/>
    <property type="molecule type" value="Genomic_DNA"/>
</dbReference>